<dbReference type="PANTHER" id="PTHR33221">
    <property type="entry name" value="WINGED HELIX-TURN-HELIX TRANSCRIPTIONAL REGULATOR, RRF2 FAMILY"/>
    <property type="match status" value="1"/>
</dbReference>
<dbReference type="InterPro" id="IPR036388">
    <property type="entry name" value="WH-like_DNA-bd_sf"/>
</dbReference>
<keyword evidence="3" id="KW-1185">Reference proteome</keyword>
<sequence length="159" mass="17776">MKLTTKGRFAVSAILDIALNQKNGPVTLLAVSERQGISLSYLEQLFSKLRKGEIVTSIRGPGGGYRIKKAYTDITVRQIIAAVDEKIDATQCGGTENCHDGNRCSTHDLWISVNRKILSYLDSLSLQDLYDNHQLTESGNQNHRIDFFENNHQKNGVRV</sequence>
<evidence type="ECO:0000313" key="2">
    <source>
        <dbReference type="EMBL" id="AKO65421.1"/>
    </source>
</evidence>
<dbReference type="GO" id="GO:0003677">
    <property type="term" value="F:DNA binding"/>
    <property type="evidence" value="ECO:0007669"/>
    <property type="project" value="UniProtKB-KW"/>
</dbReference>
<proteinExistence type="predicted"/>
<dbReference type="AlphaFoldDB" id="A0A0H4IWS7"/>
<protein>
    <submittedName>
        <fullName evidence="2">DNA-binding protein</fullName>
    </submittedName>
</protein>
<dbReference type="FunFam" id="1.10.10.10:FF:000026">
    <property type="entry name" value="HTH-type transcriptional regulator IscR"/>
    <property type="match status" value="1"/>
</dbReference>
<dbReference type="Gene3D" id="1.10.10.10">
    <property type="entry name" value="Winged helix-like DNA-binding domain superfamily/Winged helix DNA-binding domain"/>
    <property type="match status" value="1"/>
</dbReference>
<dbReference type="InterPro" id="IPR000944">
    <property type="entry name" value="Tscrpt_reg_Rrf2"/>
</dbReference>
<dbReference type="EMBL" id="CP011002">
    <property type="protein sequence ID" value="AKO65421.1"/>
    <property type="molecule type" value="Genomic_DNA"/>
</dbReference>
<evidence type="ECO:0000256" key="1">
    <source>
        <dbReference type="ARBA" id="ARBA00023125"/>
    </source>
</evidence>
<name>A0A0H4IWS7_9PROT</name>
<dbReference type="PANTHER" id="PTHR33221:SF5">
    <property type="entry name" value="HTH-TYPE TRANSCRIPTIONAL REGULATOR ISCR"/>
    <property type="match status" value="1"/>
</dbReference>
<dbReference type="GO" id="GO:0005829">
    <property type="term" value="C:cytosol"/>
    <property type="evidence" value="ECO:0007669"/>
    <property type="project" value="TreeGrafter"/>
</dbReference>
<dbReference type="InterPro" id="IPR036390">
    <property type="entry name" value="WH_DNA-bd_sf"/>
</dbReference>
<dbReference type="Pfam" id="PF02082">
    <property type="entry name" value="Rrf2"/>
    <property type="match status" value="1"/>
</dbReference>
<dbReference type="PROSITE" id="PS51197">
    <property type="entry name" value="HTH_RRF2_2"/>
    <property type="match status" value="1"/>
</dbReference>
<accession>A0A0H4IWS7</accession>
<reference evidence="2 3" key="1">
    <citation type="submission" date="2015-03" db="EMBL/GenBank/DDBJ databases">
        <title>Comparative analysis of the OM43 clade including a novel species from Red Sea uncovers genomic and metabolic diversity among marine methylotrophs.</title>
        <authorList>
            <person name="Jimenez-Infante F."/>
            <person name="Ngugi D.K."/>
            <person name="Vinu M."/>
            <person name="Alam I."/>
            <person name="Kamau A."/>
            <person name="Blom J."/>
            <person name="Bajic V.B."/>
            <person name="Stingl U."/>
        </authorList>
    </citation>
    <scope>NUCLEOTIDE SEQUENCE [LARGE SCALE GENOMIC DNA]</scope>
    <source>
        <strain evidence="2 3">MBRSH7</strain>
    </source>
</reference>
<gene>
    <name evidence="2" type="ORF">VI33_01250</name>
</gene>
<keyword evidence="1 2" id="KW-0238">DNA-binding</keyword>
<dbReference type="NCBIfam" id="TIGR00738">
    <property type="entry name" value="rrf2_super"/>
    <property type="match status" value="1"/>
</dbReference>
<dbReference type="PATRIC" id="fig|1623450.3.peg.248"/>
<dbReference type="GO" id="GO:0003700">
    <property type="term" value="F:DNA-binding transcription factor activity"/>
    <property type="evidence" value="ECO:0007669"/>
    <property type="project" value="TreeGrafter"/>
</dbReference>
<dbReference type="Proteomes" id="UP000066549">
    <property type="component" value="Chromosome"/>
</dbReference>
<evidence type="ECO:0000313" key="3">
    <source>
        <dbReference type="Proteomes" id="UP000066549"/>
    </source>
</evidence>
<dbReference type="SUPFAM" id="SSF46785">
    <property type="entry name" value="Winged helix' DNA-binding domain"/>
    <property type="match status" value="1"/>
</dbReference>
<dbReference type="OrthoDB" id="9808360at2"/>
<organism evidence="2 3">
    <name type="scientific">Methylophilales bacterium MBRS-H7</name>
    <dbReference type="NCBI Taxonomy" id="1623450"/>
    <lineage>
        <taxon>Bacteria</taxon>
        <taxon>Pseudomonadati</taxon>
        <taxon>Pseudomonadota</taxon>
        <taxon>Betaproteobacteria</taxon>
        <taxon>Nitrosomonadales</taxon>
        <taxon>OM43 clade</taxon>
    </lineage>
</organism>